<reference evidence="2" key="1">
    <citation type="submission" date="2019-04" db="EMBL/GenBank/DDBJ databases">
        <title>Friends and foes A comparative genomics studyof 23 Aspergillus species from section Flavi.</title>
        <authorList>
            <consortium name="DOE Joint Genome Institute"/>
            <person name="Kjaerbolling I."/>
            <person name="Vesth T."/>
            <person name="Frisvad J.C."/>
            <person name="Nybo J.L."/>
            <person name="Theobald S."/>
            <person name="Kildgaard S."/>
            <person name="Isbrandt T."/>
            <person name="Kuo A."/>
            <person name="Sato A."/>
            <person name="Lyhne E.K."/>
            <person name="Kogle M.E."/>
            <person name="Wiebenga A."/>
            <person name="Kun R.S."/>
            <person name="Lubbers R.J."/>
            <person name="Makela M.R."/>
            <person name="Barry K."/>
            <person name="Chovatia M."/>
            <person name="Clum A."/>
            <person name="Daum C."/>
            <person name="Haridas S."/>
            <person name="He G."/>
            <person name="LaButti K."/>
            <person name="Lipzen A."/>
            <person name="Mondo S."/>
            <person name="Riley R."/>
            <person name="Salamov A."/>
            <person name="Simmons B.A."/>
            <person name="Magnuson J.K."/>
            <person name="Henrissat B."/>
            <person name="Mortensen U.H."/>
            <person name="Larsen T.O."/>
            <person name="Devries R.P."/>
            <person name="Grigoriev I.V."/>
            <person name="Machida M."/>
            <person name="Baker S.E."/>
            <person name="Andersen M.R."/>
        </authorList>
    </citation>
    <scope>NUCLEOTIDE SEQUENCE [LARGE SCALE GENOMIC DNA]</scope>
    <source>
        <strain evidence="2">IBT 14317</strain>
    </source>
</reference>
<organism evidence="2">
    <name type="scientific">Petromyces alliaceus</name>
    <name type="common">Aspergillus alliaceus</name>
    <dbReference type="NCBI Taxonomy" id="209559"/>
    <lineage>
        <taxon>Eukaryota</taxon>
        <taxon>Fungi</taxon>
        <taxon>Dikarya</taxon>
        <taxon>Ascomycota</taxon>
        <taxon>Pezizomycotina</taxon>
        <taxon>Eurotiomycetes</taxon>
        <taxon>Eurotiomycetidae</taxon>
        <taxon>Eurotiales</taxon>
        <taxon>Aspergillaceae</taxon>
        <taxon>Aspergillus</taxon>
        <taxon>Aspergillus subgen. Circumdati</taxon>
    </lineage>
</organism>
<proteinExistence type="predicted"/>
<dbReference type="Proteomes" id="UP000326877">
    <property type="component" value="Unassembled WGS sequence"/>
</dbReference>
<sequence>MDVHTHTLKDRCYPTRKLAAFVYFVLLFLNGVDCLRSLTQKPQPNQKEESKEKKQMGKGNTSGLRLLRAVEQI</sequence>
<accession>A0A5N7C8I1</accession>
<evidence type="ECO:0000256" key="1">
    <source>
        <dbReference type="SAM" id="MobiDB-lite"/>
    </source>
</evidence>
<dbReference type="AlphaFoldDB" id="A0A5N7C8I1"/>
<feature type="compositionally biased region" description="Basic and acidic residues" evidence="1">
    <location>
        <begin position="46"/>
        <end position="55"/>
    </location>
</feature>
<feature type="region of interest" description="Disordered" evidence="1">
    <location>
        <begin position="39"/>
        <end position="65"/>
    </location>
</feature>
<evidence type="ECO:0000313" key="2">
    <source>
        <dbReference type="EMBL" id="KAE8389893.1"/>
    </source>
</evidence>
<gene>
    <name evidence="2" type="ORF">BDV23DRAFT_91941</name>
</gene>
<dbReference type="EMBL" id="ML735260">
    <property type="protein sequence ID" value="KAE8389893.1"/>
    <property type="molecule type" value="Genomic_DNA"/>
</dbReference>
<protein>
    <submittedName>
        <fullName evidence="2">Uncharacterized protein</fullName>
    </submittedName>
</protein>
<name>A0A5N7C8I1_PETAA</name>